<proteinExistence type="predicted"/>
<evidence type="ECO:0000313" key="5">
    <source>
        <dbReference type="Proteomes" id="UP000680670"/>
    </source>
</evidence>
<sequence>MDETNRDHLDKEEITYTDVSNVETQRNFLIPEELPEGSLGSPRGKVTRVENKSTPWKEGQRHYSAFNYEFKSMHQNRPRKFPGAHPTHDDPNQDTEPPYQDS</sequence>
<dbReference type="EMBL" id="QYTW02000015">
    <property type="protein sequence ID" value="RST58920.1"/>
    <property type="molecule type" value="Genomic_DNA"/>
</dbReference>
<dbReference type="Proteomes" id="UP000680670">
    <property type="component" value="Unassembled WGS sequence"/>
</dbReference>
<gene>
    <name evidence="3" type="ORF">D5F11_014835</name>
    <name evidence="2" type="ORF">J6TS1_09410</name>
</gene>
<evidence type="ECO:0000313" key="3">
    <source>
        <dbReference type="EMBL" id="RST58920.1"/>
    </source>
</evidence>
<feature type="region of interest" description="Disordered" evidence="1">
    <location>
        <begin position="31"/>
        <end position="102"/>
    </location>
</feature>
<dbReference type="RefSeq" id="WP_120116904.1">
    <property type="nucleotide sequence ID" value="NZ_BORJ01000002.1"/>
</dbReference>
<keyword evidence="5" id="KW-1185">Reference proteome</keyword>
<evidence type="ECO:0000313" key="2">
    <source>
        <dbReference type="EMBL" id="GIN95071.1"/>
    </source>
</evidence>
<evidence type="ECO:0000313" key="4">
    <source>
        <dbReference type="Proteomes" id="UP000287296"/>
    </source>
</evidence>
<protein>
    <submittedName>
        <fullName evidence="3">Cytosolic protein</fullName>
    </submittedName>
</protein>
<organism evidence="3 4">
    <name type="scientific">Siminovitchia terrae</name>
    <name type="common">Bacillus terrae</name>
    <dbReference type="NCBI Taxonomy" id="1914933"/>
    <lineage>
        <taxon>Bacteria</taxon>
        <taxon>Bacillati</taxon>
        <taxon>Bacillota</taxon>
        <taxon>Bacilli</taxon>
        <taxon>Bacillales</taxon>
        <taxon>Bacillaceae</taxon>
        <taxon>Siminovitchia</taxon>
    </lineage>
</organism>
<evidence type="ECO:0000256" key="1">
    <source>
        <dbReference type="SAM" id="MobiDB-lite"/>
    </source>
</evidence>
<dbReference type="EMBL" id="BORJ01000002">
    <property type="protein sequence ID" value="GIN95071.1"/>
    <property type="molecule type" value="Genomic_DNA"/>
</dbReference>
<accession>A0A429X6I9</accession>
<reference evidence="3 4" key="1">
    <citation type="submission" date="2018-12" db="EMBL/GenBank/DDBJ databases">
        <authorList>
            <person name="Sun L."/>
            <person name="Chen Z."/>
        </authorList>
    </citation>
    <scope>NUCLEOTIDE SEQUENCE [LARGE SCALE GENOMIC DNA]</scope>
    <source>
        <strain evidence="3 4">LMG 29736</strain>
    </source>
</reference>
<dbReference type="Proteomes" id="UP000287296">
    <property type="component" value="Unassembled WGS sequence"/>
</dbReference>
<dbReference type="AlphaFoldDB" id="A0A429X6I9"/>
<dbReference type="OrthoDB" id="2376226at2"/>
<comment type="caution">
    <text evidence="3">The sequence shown here is derived from an EMBL/GenBank/DDBJ whole genome shotgun (WGS) entry which is preliminary data.</text>
</comment>
<reference evidence="2 5" key="2">
    <citation type="submission" date="2021-03" db="EMBL/GenBank/DDBJ databases">
        <title>Antimicrobial resistance genes in bacteria isolated from Japanese honey, and their potential for conferring macrolide and lincosamide resistance in the American foulbrood pathogen Paenibacillus larvae.</title>
        <authorList>
            <person name="Okamoto M."/>
            <person name="Kumagai M."/>
            <person name="Kanamori H."/>
            <person name="Takamatsu D."/>
        </authorList>
    </citation>
    <scope>NUCLEOTIDE SEQUENCE [LARGE SCALE GENOMIC DNA]</scope>
    <source>
        <strain evidence="2 5">J6TS1</strain>
    </source>
</reference>
<name>A0A429X6I9_SIMTE</name>